<proteinExistence type="predicted"/>
<evidence type="ECO:0000313" key="2">
    <source>
        <dbReference type="EMBL" id="KAB8127162.1"/>
    </source>
</evidence>
<feature type="domain" description="PLD phosphodiesterase" evidence="1">
    <location>
        <begin position="133"/>
        <end position="160"/>
    </location>
</feature>
<dbReference type="PROSITE" id="PS50035">
    <property type="entry name" value="PLD"/>
    <property type="match status" value="2"/>
</dbReference>
<dbReference type="PANTHER" id="PTHR21248">
    <property type="entry name" value="CARDIOLIPIN SYNTHASE"/>
    <property type="match status" value="1"/>
</dbReference>
<dbReference type="Gene3D" id="3.30.870.10">
    <property type="entry name" value="Endonuclease Chain A"/>
    <property type="match status" value="2"/>
</dbReference>
<dbReference type="Proteomes" id="UP000480246">
    <property type="component" value="Unassembled WGS sequence"/>
</dbReference>
<dbReference type="PANTHER" id="PTHR21248:SF7">
    <property type="entry name" value="MINOR CARDIOLIPIN SYNTHASE CLSB"/>
    <property type="match status" value="1"/>
</dbReference>
<dbReference type="OrthoDB" id="9762009at2"/>
<dbReference type="RefSeq" id="WP_153406346.1">
    <property type="nucleotide sequence ID" value="NZ_ML762444.1"/>
</dbReference>
<dbReference type="GO" id="GO:0030572">
    <property type="term" value="F:phosphatidyltransferase activity"/>
    <property type="evidence" value="ECO:0007669"/>
    <property type="project" value="UniProtKB-ARBA"/>
</dbReference>
<sequence>MIYIIGLAIIIIALLILDYQLGSTITKNKKQSKKWISATEDIEVFGDGQQLFEQMEKDIRDAKKSIDLQFYIIRNDKISNHFYTLLEQKQQEGVKVRFSADWVGSFGYKRKWVKHQFDFKKINPPKPPFFYHLQKRNHRKIMIIDQEIAYTGGFNLGDEYLGNDIKLGKWRDYHVRITGAAVNIFDHIFLKDWNGSGTVLEKKPVEGDQIEIVKTEAEVLEDHMVQLLDSAEVSIELGSPYFIPTKKVLDALLQARKRGVEVTILIPEKGDHLLTKAGAMPFLQTVHQHGVQVFLYLDGFFHGKVLFIDQKICDMGTSNFDQRSFLLNQEVNLVVHQEHPLYKKMRILYDHDLSESKPFTLQWKQKQPLWMKTLTFVTTFIRPFL</sequence>
<evidence type="ECO:0000259" key="1">
    <source>
        <dbReference type="PROSITE" id="PS50035"/>
    </source>
</evidence>
<dbReference type="InterPro" id="IPR001736">
    <property type="entry name" value="PLipase_D/transphosphatidylase"/>
</dbReference>
<accession>A0A7C8KN20</accession>
<dbReference type="Pfam" id="PF00614">
    <property type="entry name" value="PLDc"/>
    <property type="match status" value="1"/>
</dbReference>
<dbReference type="AlphaFoldDB" id="A0A7C8KN20"/>
<protein>
    <submittedName>
        <fullName evidence="2">Cardiolipin synthase</fullName>
    </submittedName>
</protein>
<dbReference type="CDD" id="cd09110">
    <property type="entry name" value="PLDc_CLS_1"/>
    <property type="match status" value="1"/>
</dbReference>
<gene>
    <name evidence="2" type="ORF">F9U64_18370</name>
</gene>
<dbReference type="GO" id="GO:0032049">
    <property type="term" value="P:cardiolipin biosynthetic process"/>
    <property type="evidence" value="ECO:0007669"/>
    <property type="project" value="UniProtKB-ARBA"/>
</dbReference>
<reference evidence="2 3" key="1">
    <citation type="submission" date="2019-10" db="EMBL/GenBank/DDBJ databases">
        <title>Gracilibacillus sp. nov. isolated from rice seeds.</title>
        <authorList>
            <person name="He S."/>
        </authorList>
    </citation>
    <scope>NUCLEOTIDE SEQUENCE [LARGE SCALE GENOMIC DNA]</scope>
    <source>
        <strain evidence="2 3">TD8</strain>
    </source>
</reference>
<feature type="domain" description="PLD phosphodiesterase" evidence="1">
    <location>
        <begin position="297"/>
        <end position="324"/>
    </location>
</feature>
<dbReference type="SUPFAM" id="SSF56024">
    <property type="entry name" value="Phospholipase D/nuclease"/>
    <property type="match status" value="2"/>
</dbReference>
<keyword evidence="3" id="KW-1185">Reference proteome</keyword>
<evidence type="ECO:0000313" key="3">
    <source>
        <dbReference type="Proteomes" id="UP000480246"/>
    </source>
</evidence>
<dbReference type="CDD" id="cd09112">
    <property type="entry name" value="PLDc_CLS_2"/>
    <property type="match status" value="1"/>
</dbReference>
<dbReference type="EMBL" id="WEID01000095">
    <property type="protein sequence ID" value="KAB8127162.1"/>
    <property type="molecule type" value="Genomic_DNA"/>
</dbReference>
<dbReference type="InterPro" id="IPR025202">
    <property type="entry name" value="PLD-like_dom"/>
</dbReference>
<comment type="caution">
    <text evidence="2">The sequence shown here is derived from an EMBL/GenBank/DDBJ whole genome shotgun (WGS) entry which is preliminary data.</text>
</comment>
<dbReference type="Pfam" id="PF13091">
    <property type="entry name" value="PLDc_2"/>
    <property type="match status" value="1"/>
</dbReference>
<organism evidence="2 3">
    <name type="scientific">Gracilibacillus oryzae</name>
    <dbReference type="NCBI Taxonomy" id="1672701"/>
    <lineage>
        <taxon>Bacteria</taxon>
        <taxon>Bacillati</taxon>
        <taxon>Bacillota</taxon>
        <taxon>Bacilli</taxon>
        <taxon>Bacillales</taxon>
        <taxon>Bacillaceae</taxon>
        <taxon>Gracilibacillus</taxon>
    </lineage>
</organism>
<name>A0A7C8KN20_9BACI</name>
<dbReference type="SMART" id="SM00155">
    <property type="entry name" value="PLDc"/>
    <property type="match status" value="2"/>
</dbReference>